<dbReference type="CDD" id="cd00093">
    <property type="entry name" value="HTH_XRE"/>
    <property type="match status" value="1"/>
</dbReference>
<dbReference type="Gene3D" id="1.10.260.40">
    <property type="entry name" value="lambda repressor-like DNA-binding domains"/>
    <property type="match status" value="1"/>
</dbReference>
<accession>I4F261</accession>
<dbReference type="Pfam" id="PF13560">
    <property type="entry name" value="HTH_31"/>
    <property type="match status" value="1"/>
</dbReference>
<dbReference type="InterPro" id="IPR010982">
    <property type="entry name" value="Lambda_DNA-bd_dom_sf"/>
</dbReference>
<dbReference type="STRING" id="477641.MODMU_4329"/>
<dbReference type="OrthoDB" id="3188736at2"/>
<dbReference type="eggNOG" id="COG1396">
    <property type="taxonomic scope" value="Bacteria"/>
</dbReference>
<dbReference type="SUPFAM" id="SSF47413">
    <property type="entry name" value="lambda repressor-like DNA-binding domains"/>
    <property type="match status" value="1"/>
</dbReference>
<evidence type="ECO:0000259" key="2">
    <source>
        <dbReference type="PROSITE" id="PS50943"/>
    </source>
</evidence>
<dbReference type="GO" id="GO:0003677">
    <property type="term" value="F:DNA binding"/>
    <property type="evidence" value="ECO:0007669"/>
    <property type="project" value="InterPro"/>
</dbReference>
<dbReference type="SMART" id="SM00530">
    <property type="entry name" value="HTH_XRE"/>
    <property type="match status" value="1"/>
</dbReference>
<feature type="compositionally biased region" description="Basic residues" evidence="1">
    <location>
        <begin position="98"/>
        <end position="108"/>
    </location>
</feature>
<evidence type="ECO:0000313" key="3">
    <source>
        <dbReference type="EMBL" id="CCH89724.1"/>
    </source>
</evidence>
<protein>
    <recommendedName>
        <fullName evidence="2">HTH cro/C1-type domain-containing protein</fullName>
    </recommendedName>
</protein>
<dbReference type="KEGG" id="mmar:MODMU_4329"/>
<feature type="region of interest" description="Disordered" evidence="1">
    <location>
        <begin position="91"/>
        <end position="156"/>
    </location>
</feature>
<evidence type="ECO:0000256" key="1">
    <source>
        <dbReference type="SAM" id="MobiDB-lite"/>
    </source>
</evidence>
<proteinExistence type="predicted"/>
<name>I4F261_MODI5</name>
<dbReference type="Proteomes" id="UP000006461">
    <property type="component" value="Chromosome"/>
</dbReference>
<gene>
    <name evidence="3" type="ordered locus">MODMU_4329</name>
</gene>
<dbReference type="AlphaFoldDB" id="I4F261"/>
<feature type="domain" description="HTH cro/C1-type" evidence="2">
    <location>
        <begin position="12"/>
        <end position="66"/>
    </location>
</feature>
<sequence length="216" mass="23809">MTLLRTQLGNTLRGHRLRQRRTLRDVSGAARVSLGYLSEVERGQKEASSELLASICDALDVELADLLAEVSLEMRLAEPARRPVRPVALAGVGAGRPRCPRRRPGRGRGVRDRRAAGHRGPRRRARPGAGRRRPAGPLRCPGDRRRLPRRLTKDPLAPHASLRSAWGPARGPFQYVTVGRVLLARRHEHRSASTCLTQCDHQGTKCPCLPPDPAPS</sequence>
<dbReference type="EMBL" id="FO203431">
    <property type="protein sequence ID" value="CCH89724.1"/>
    <property type="molecule type" value="Genomic_DNA"/>
</dbReference>
<dbReference type="InterPro" id="IPR001387">
    <property type="entry name" value="Cro/C1-type_HTH"/>
</dbReference>
<feature type="compositionally biased region" description="Basic residues" evidence="1">
    <location>
        <begin position="116"/>
        <end position="134"/>
    </location>
</feature>
<reference evidence="3 4" key="1">
    <citation type="journal article" date="2012" name="J. Bacteriol.">
        <title>Genome Sequence of Radiation-Resistant Modestobacter marinus Strain BC501, a Representative Actinobacterium That Thrives on Calcareous Stone Surfaces.</title>
        <authorList>
            <person name="Normand P."/>
            <person name="Gury J."/>
            <person name="Pujic P."/>
            <person name="Chouaia B."/>
            <person name="Crotti E."/>
            <person name="Brusetti L."/>
            <person name="Daffonchio D."/>
            <person name="Vacherie B."/>
            <person name="Barbe V."/>
            <person name="Medigue C."/>
            <person name="Calteau A."/>
            <person name="Ghodhbane-Gtari F."/>
            <person name="Essoussi I."/>
            <person name="Nouioui I."/>
            <person name="Abbassi-Ghozzi I."/>
            <person name="Gtari M."/>
        </authorList>
    </citation>
    <scope>NUCLEOTIDE SEQUENCE [LARGE SCALE GENOMIC DNA]</scope>
    <source>
        <strain evidence="4">BC 501</strain>
    </source>
</reference>
<dbReference type="OMA" id="ARGPFQY"/>
<evidence type="ECO:0000313" key="4">
    <source>
        <dbReference type="Proteomes" id="UP000006461"/>
    </source>
</evidence>
<dbReference type="PROSITE" id="PS50943">
    <property type="entry name" value="HTH_CROC1"/>
    <property type="match status" value="1"/>
</dbReference>
<dbReference type="HOGENOM" id="CLU_1276436_0_0_11"/>
<organism evidence="3 4">
    <name type="scientific">Modestobacter italicus (strain DSM 44449 / CECT 9708 / BC 501)</name>
    <dbReference type="NCBI Taxonomy" id="2732864"/>
    <lineage>
        <taxon>Bacteria</taxon>
        <taxon>Bacillati</taxon>
        <taxon>Actinomycetota</taxon>
        <taxon>Actinomycetes</taxon>
        <taxon>Geodermatophilales</taxon>
        <taxon>Geodermatophilaceae</taxon>
        <taxon>Modestobacter</taxon>
    </lineage>
</organism>
<keyword evidence="4" id="KW-1185">Reference proteome</keyword>